<reference evidence="10" key="1">
    <citation type="journal article" date="2013" name="Genome Announc.">
        <title>First genome sequence of a syntrophic acetate-oxidizing bacterium, Tepidanaerobacter acetatoxydans strain Re1.</title>
        <authorList>
            <person name="Manzoor S."/>
            <person name="Bongcam-Rudloff E."/>
            <person name="Schnurer A."/>
            <person name="Muller B."/>
        </authorList>
    </citation>
    <scope>NUCLEOTIDE SEQUENCE [LARGE SCALE GENOMIC DNA]</scope>
    <source>
        <strain evidence="10">Re1</strain>
    </source>
</reference>
<dbReference type="PANTHER" id="PTHR33362">
    <property type="entry name" value="SIALIC ACID TRAP TRANSPORTER PERMEASE PROTEIN SIAT-RELATED"/>
    <property type="match status" value="1"/>
</dbReference>
<comment type="subcellular location">
    <subcellularLocation>
        <location evidence="1">Cell inner membrane</location>
        <topology evidence="1">Multi-pass membrane protein</topology>
    </subcellularLocation>
</comment>
<keyword evidence="6 7" id="KW-0472">Membrane</keyword>
<evidence type="ECO:0000313" key="10">
    <source>
        <dbReference type="Proteomes" id="UP000010802"/>
    </source>
</evidence>
<feature type="transmembrane region" description="Helical" evidence="7">
    <location>
        <begin position="304"/>
        <end position="326"/>
    </location>
</feature>
<keyword evidence="5 7" id="KW-1133">Transmembrane helix</keyword>
<protein>
    <recommendedName>
        <fullName evidence="8">TRAP C4-dicarboxylate transport system permease DctM subunit domain-containing protein</fullName>
    </recommendedName>
</protein>
<name>F4LS82_TEPAE</name>
<dbReference type="EMBL" id="HF563609">
    <property type="protein sequence ID" value="CCP24835.1"/>
    <property type="molecule type" value="Genomic_DNA"/>
</dbReference>
<proteinExistence type="predicted"/>
<feature type="transmembrane region" description="Helical" evidence="7">
    <location>
        <begin position="333"/>
        <end position="352"/>
    </location>
</feature>
<feature type="domain" description="TRAP C4-dicarboxylate transport system permease DctM subunit" evidence="8">
    <location>
        <begin position="6"/>
        <end position="416"/>
    </location>
</feature>
<evidence type="ECO:0000313" key="9">
    <source>
        <dbReference type="EMBL" id="CCP24835.1"/>
    </source>
</evidence>
<dbReference type="NCBIfam" id="TIGR00786">
    <property type="entry name" value="dctM"/>
    <property type="match status" value="1"/>
</dbReference>
<evidence type="ECO:0000256" key="3">
    <source>
        <dbReference type="ARBA" id="ARBA00022519"/>
    </source>
</evidence>
<dbReference type="GO" id="GO:0005886">
    <property type="term" value="C:plasma membrane"/>
    <property type="evidence" value="ECO:0007669"/>
    <property type="project" value="UniProtKB-SubCell"/>
</dbReference>
<feature type="transmembrane region" description="Helical" evidence="7">
    <location>
        <begin position="240"/>
        <end position="256"/>
    </location>
</feature>
<gene>
    <name evidence="9" type="ordered locus">TEPIRE1_0146</name>
</gene>
<dbReference type="InterPro" id="IPR004681">
    <property type="entry name" value="TRAP_DctM"/>
</dbReference>
<evidence type="ECO:0000256" key="5">
    <source>
        <dbReference type="ARBA" id="ARBA00022989"/>
    </source>
</evidence>
<feature type="transmembrane region" description="Helical" evidence="7">
    <location>
        <begin position="129"/>
        <end position="149"/>
    </location>
</feature>
<dbReference type="AlphaFoldDB" id="F4LS82"/>
<feature type="transmembrane region" description="Helical" evidence="7">
    <location>
        <begin position="93"/>
        <end position="122"/>
    </location>
</feature>
<keyword evidence="2" id="KW-1003">Cell membrane</keyword>
<dbReference type="KEGG" id="tep:TepRe1_0136"/>
<feature type="transmembrane region" description="Helical" evidence="7">
    <location>
        <begin position="212"/>
        <end position="234"/>
    </location>
</feature>
<evidence type="ECO:0000256" key="6">
    <source>
        <dbReference type="ARBA" id="ARBA00023136"/>
    </source>
</evidence>
<feature type="transmembrane region" description="Helical" evidence="7">
    <location>
        <begin position="6"/>
        <end position="31"/>
    </location>
</feature>
<dbReference type="STRING" id="1209989.TepRe1_0136"/>
<dbReference type="HOGENOM" id="CLU_019824_4_1_9"/>
<dbReference type="InterPro" id="IPR010656">
    <property type="entry name" value="DctM"/>
</dbReference>
<dbReference type="eggNOG" id="COG1593">
    <property type="taxonomic scope" value="Bacteria"/>
</dbReference>
<evidence type="ECO:0000256" key="1">
    <source>
        <dbReference type="ARBA" id="ARBA00004429"/>
    </source>
</evidence>
<keyword evidence="4 7" id="KW-0812">Transmembrane</keyword>
<accession>F4LS82</accession>
<evidence type="ECO:0000256" key="4">
    <source>
        <dbReference type="ARBA" id="ARBA00022692"/>
    </source>
</evidence>
<feature type="transmembrane region" description="Helical" evidence="7">
    <location>
        <begin position="396"/>
        <end position="420"/>
    </location>
</feature>
<dbReference type="KEGG" id="tae:TepiRe1_0146"/>
<dbReference type="PIRSF" id="PIRSF006066">
    <property type="entry name" value="HI0050"/>
    <property type="match status" value="1"/>
</dbReference>
<keyword evidence="3" id="KW-0997">Cell inner membrane</keyword>
<dbReference type="Proteomes" id="UP000010802">
    <property type="component" value="Chromosome"/>
</dbReference>
<feature type="transmembrane region" description="Helical" evidence="7">
    <location>
        <begin position="169"/>
        <end position="191"/>
    </location>
</feature>
<dbReference type="RefSeq" id="WP_013777269.1">
    <property type="nucleotide sequence ID" value="NC_015519.1"/>
</dbReference>
<accession>L0RVG6</accession>
<feature type="transmembrane region" description="Helical" evidence="7">
    <location>
        <begin position="268"/>
        <end position="292"/>
    </location>
</feature>
<feature type="transmembrane region" description="Helical" evidence="7">
    <location>
        <begin position="52"/>
        <end position="73"/>
    </location>
</feature>
<feature type="transmembrane region" description="Helical" evidence="7">
    <location>
        <begin position="358"/>
        <end position="384"/>
    </location>
</feature>
<keyword evidence="10" id="KW-1185">Reference proteome</keyword>
<dbReference type="PANTHER" id="PTHR33362:SF3">
    <property type="entry name" value="SIALIC ACID TRAP TRANSPORTER PERMEASE PROTEIN SIAT"/>
    <property type="match status" value="1"/>
</dbReference>
<evidence type="ECO:0000256" key="7">
    <source>
        <dbReference type="SAM" id="Phobius"/>
    </source>
</evidence>
<dbReference type="GO" id="GO:0022857">
    <property type="term" value="F:transmembrane transporter activity"/>
    <property type="evidence" value="ECO:0007669"/>
    <property type="project" value="TreeGrafter"/>
</dbReference>
<organism evidence="9 10">
    <name type="scientific">Tepidanaerobacter acetatoxydans (strain DSM 21804 / JCM 16047 / Re1)</name>
    <dbReference type="NCBI Taxonomy" id="1209989"/>
    <lineage>
        <taxon>Bacteria</taxon>
        <taxon>Bacillati</taxon>
        <taxon>Bacillota</taxon>
        <taxon>Clostridia</taxon>
        <taxon>Thermosediminibacterales</taxon>
        <taxon>Tepidanaerobacteraceae</taxon>
        <taxon>Tepidanaerobacter</taxon>
    </lineage>
</organism>
<dbReference type="Pfam" id="PF06808">
    <property type="entry name" value="DctM"/>
    <property type="match status" value="1"/>
</dbReference>
<dbReference type="PATRIC" id="fig|1209989.3.peg.166"/>
<evidence type="ECO:0000256" key="2">
    <source>
        <dbReference type="ARBA" id="ARBA00022475"/>
    </source>
</evidence>
<sequence>MSAILFGSFILFAIMGLPIAIVLGLSSVMAISMASNIPLMVVAQRMFTACDSFPLMAIPFFMMAGSLMESGGISRRLINLANKLVGSMTGGLAQVGILTCMFFAAISGSGPATVAAIGSILIPAMIEAGYDAGFAAAIMAAAGAIGVTIPPSIPMVTYGVVGGVSIGSLFMGGFGAGLVVGLSLMAAVYIISKKRGYYGEKERPTFLDILKAVKEAFWAILMPIIILGGIYGGIFTPTEAAAVAVVYGFVIGFFIYRELSVKDLPKIFVNTAVSTSVVMFIISTAQVFGWIMTSQRIPDQIAQAFINFSTSPYVILLLINLLLLVVGCFMETNAAIIILAPIFLPLIVKLGIDPILFGLIMVVNLAIGMITPPLGVNLFVACGICDMTLERISKSVLPFLIAMIVALMLITYIPGITMFLPNLLTK</sequence>
<dbReference type="OrthoDB" id="9772674at2"/>
<evidence type="ECO:0000259" key="8">
    <source>
        <dbReference type="Pfam" id="PF06808"/>
    </source>
</evidence>